<proteinExistence type="inferred from homology"/>
<comment type="caution">
    <text evidence="6">The sequence shown here is derived from an EMBL/GenBank/DDBJ whole genome shotgun (WGS) entry which is preliminary data.</text>
</comment>
<evidence type="ECO:0000256" key="3">
    <source>
        <dbReference type="PIRSR" id="PIRSR000137-2"/>
    </source>
</evidence>
<feature type="domain" description="Glucose-methanol-choline oxidoreductase C-terminal" evidence="5">
    <location>
        <begin position="352"/>
        <end position="486"/>
    </location>
</feature>
<dbReference type="InterPro" id="IPR012132">
    <property type="entry name" value="GMC_OxRdtase"/>
</dbReference>
<protein>
    <recommendedName>
        <fullName evidence="8">GMC oxidoreductase</fullName>
    </recommendedName>
</protein>
<feature type="active site" description="Proton donor" evidence="2">
    <location>
        <position position="439"/>
    </location>
</feature>
<evidence type="ECO:0000256" key="1">
    <source>
        <dbReference type="ARBA" id="ARBA00010790"/>
    </source>
</evidence>
<keyword evidence="3" id="KW-0285">Flavoprotein</keyword>
<dbReference type="Gene3D" id="3.50.50.60">
    <property type="entry name" value="FAD/NAD(P)-binding domain"/>
    <property type="match status" value="1"/>
</dbReference>
<organism evidence="6 7">
    <name type="scientific">Colletotrichum salicis</name>
    <dbReference type="NCBI Taxonomy" id="1209931"/>
    <lineage>
        <taxon>Eukaryota</taxon>
        <taxon>Fungi</taxon>
        <taxon>Dikarya</taxon>
        <taxon>Ascomycota</taxon>
        <taxon>Pezizomycotina</taxon>
        <taxon>Sordariomycetes</taxon>
        <taxon>Hypocreomycetidae</taxon>
        <taxon>Glomerellales</taxon>
        <taxon>Glomerellaceae</taxon>
        <taxon>Colletotrichum</taxon>
        <taxon>Colletotrichum acutatum species complex</taxon>
    </lineage>
</organism>
<dbReference type="EMBL" id="JFFI01002176">
    <property type="protein sequence ID" value="KXH40965.1"/>
    <property type="molecule type" value="Genomic_DNA"/>
</dbReference>
<dbReference type="STRING" id="1209931.A0A135SYP8"/>
<dbReference type="InterPro" id="IPR036188">
    <property type="entry name" value="FAD/NAD-bd_sf"/>
</dbReference>
<dbReference type="PANTHER" id="PTHR11552">
    <property type="entry name" value="GLUCOSE-METHANOL-CHOLINE GMC OXIDOREDUCTASE"/>
    <property type="match status" value="1"/>
</dbReference>
<comment type="similarity">
    <text evidence="1">Belongs to the GMC oxidoreductase family.</text>
</comment>
<name>A0A135SYP8_9PEZI</name>
<dbReference type="InterPro" id="IPR007867">
    <property type="entry name" value="GMC_OxRtase_C"/>
</dbReference>
<evidence type="ECO:0000259" key="4">
    <source>
        <dbReference type="Pfam" id="PF00732"/>
    </source>
</evidence>
<dbReference type="Proteomes" id="UP000070121">
    <property type="component" value="Unassembled WGS sequence"/>
</dbReference>
<dbReference type="GO" id="GO:0016614">
    <property type="term" value="F:oxidoreductase activity, acting on CH-OH group of donors"/>
    <property type="evidence" value="ECO:0007669"/>
    <property type="project" value="InterPro"/>
</dbReference>
<feature type="domain" description="Glucose-methanol-choline oxidoreductase N-terminal" evidence="4">
    <location>
        <begin position="180"/>
        <end position="244"/>
    </location>
</feature>
<evidence type="ECO:0000313" key="6">
    <source>
        <dbReference type="EMBL" id="KXH40965.1"/>
    </source>
</evidence>
<dbReference type="SUPFAM" id="SSF54373">
    <property type="entry name" value="FAD-linked reductases, C-terminal domain"/>
    <property type="match status" value="1"/>
</dbReference>
<reference evidence="6 7" key="1">
    <citation type="submission" date="2014-02" db="EMBL/GenBank/DDBJ databases">
        <title>The genome sequence of Colletotrichum salicis CBS 607.94.</title>
        <authorList>
            <person name="Baroncelli R."/>
            <person name="Thon M.R."/>
        </authorList>
    </citation>
    <scope>NUCLEOTIDE SEQUENCE [LARGE SCALE GENOMIC DNA]</scope>
    <source>
        <strain evidence="6 7">CBS 607.94</strain>
    </source>
</reference>
<evidence type="ECO:0008006" key="8">
    <source>
        <dbReference type="Google" id="ProtNLM"/>
    </source>
</evidence>
<gene>
    <name evidence="6" type="ORF">CSAL01_07875</name>
</gene>
<feature type="binding site" evidence="3">
    <location>
        <position position="189"/>
    </location>
    <ligand>
        <name>FAD</name>
        <dbReference type="ChEBI" id="CHEBI:57692"/>
    </ligand>
</feature>
<dbReference type="PIRSF" id="PIRSF000137">
    <property type="entry name" value="Alcohol_oxidase"/>
    <property type="match status" value="1"/>
</dbReference>
<dbReference type="InterPro" id="IPR000172">
    <property type="entry name" value="GMC_OxRdtase_N"/>
</dbReference>
<dbReference type="Pfam" id="PF05199">
    <property type="entry name" value="GMC_oxred_C"/>
    <property type="match status" value="1"/>
</dbReference>
<dbReference type="AlphaFoldDB" id="A0A135SYP8"/>
<dbReference type="PANTHER" id="PTHR11552:SF123">
    <property type="entry name" value="GMC OXIDOREDUCTASE (AFU_ORTHOLOGUE AFUA_2G01770)-RELATED"/>
    <property type="match status" value="1"/>
</dbReference>
<dbReference type="SUPFAM" id="SSF51905">
    <property type="entry name" value="FAD/NAD(P)-binding domain"/>
    <property type="match status" value="1"/>
</dbReference>
<keyword evidence="3" id="KW-0274">FAD</keyword>
<evidence type="ECO:0000259" key="5">
    <source>
        <dbReference type="Pfam" id="PF05199"/>
    </source>
</evidence>
<dbReference type="OrthoDB" id="269227at2759"/>
<keyword evidence="7" id="KW-1185">Reference proteome</keyword>
<accession>A0A135SYP8</accession>
<evidence type="ECO:0000313" key="7">
    <source>
        <dbReference type="Proteomes" id="UP000070121"/>
    </source>
</evidence>
<feature type="binding site" evidence="3">
    <location>
        <begin position="438"/>
        <end position="439"/>
    </location>
    <ligand>
        <name>FAD</name>
        <dbReference type="ChEBI" id="CHEBI:57692"/>
    </ligand>
</feature>
<dbReference type="Gene3D" id="3.30.560.10">
    <property type="entry name" value="Glucose Oxidase, domain 3"/>
    <property type="match status" value="1"/>
</dbReference>
<comment type="cofactor">
    <cofactor evidence="3">
        <name>FAD</name>
        <dbReference type="ChEBI" id="CHEBI:57692"/>
    </cofactor>
</comment>
<dbReference type="Pfam" id="PF00732">
    <property type="entry name" value="GMC_oxred_N"/>
    <property type="match status" value="1"/>
</dbReference>
<dbReference type="GO" id="GO:0050660">
    <property type="term" value="F:flavin adenine dinucleotide binding"/>
    <property type="evidence" value="ECO:0007669"/>
    <property type="project" value="InterPro"/>
</dbReference>
<feature type="active site" description="Proton acceptor" evidence="2">
    <location>
        <position position="477"/>
    </location>
</feature>
<evidence type="ECO:0000256" key="2">
    <source>
        <dbReference type="PIRSR" id="PIRSR000137-1"/>
    </source>
</evidence>
<sequence length="497" mass="53876">MLSTVWDYVVVGGGLAGSVISSRMLEYNSSLNILLIEAGEDTRSRTDILYTNATNLMGGELDWQYPTKPVSALNDRSLVYTKAKAWAVALRSTLVDYDEWAEIVGDSRWSYDSQLPWMKKAEDWFSTNSTAQHGNGGPLHVASVTSTGRNAGENLGRAELTETRRNGLREFTPVIYPLDGITVLTDTLVERIILAKNCSDGELRATGVQLANGTQISSKNVILAAGAYRSLQLLMLSSIGDSEELQKHNISKLKNPEKGLALGSDNPLFSQPEFATGYPIDWVVSTDIDKTGLAAAIAKDEGAVPDAATHSLLKTGRSFLENFIIYQAYSASNPTVPLDGSHIYTNVVSFLPTSHGTVGLECTSPATGPVINLNYLKTEVDRYVYREGIRQMTKVMLNTTFGKEFITGENAPNAFEPVSLDDTDDYLNSHLAAVVTTWHPHGTCSMGKVVDSEFKVKGVKGLRVVDASVLPVPMAAHLMAPLYAMAEQAAAIITDNA</sequence>